<feature type="compositionally biased region" description="Basic and acidic residues" evidence="1">
    <location>
        <begin position="123"/>
        <end position="133"/>
    </location>
</feature>
<feature type="domain" description="SAM" evidence="2">
    <location>
        <begin position="460"/>
        <end position="524"/>
    </location>
</feature>
<feature type="region of interest" description="Disordered" evidence="1">
    <location>
        <begin position="886"/>
        <end position="957"/>
    </location>
</feature>
<feature type="compositionally biased region" description="Polar residues" evidence="1">
    <location>
        <begin position="1105"/>
        <end position="1114"/>
    </location>
</feature>
<feature type="region of interest" description="Disordered" evidence="1">
    <location>
        <begin position="706"/>
        <end position="731"/>
    </location>
</feature>
<feature type="compositionally biased region" description="Low complexity" evidence="1">
    <location>
        <begin position="900"/>
        <end position="911"/>
    </location>
</feature>
<dbReference type="InterPro" id="IPR051725">
    <property type="entry name" value="SAM-SH3_domain_protein"/>
</dbReference>
<dbReference type="Gene3D" id="2.30.30.40">
    <property type="entry name" value="SH3 Domains"/>
    <property type="match status" value="1"/>
</dbReference>
<sequence>MERCSDLQHHLEAGHRHDMFAHQNYVAIDGGVCCIFPRKIVQEGASQVDEGKKKGSTIGRFLRNLGIRKSGRKNAFKQQQGDLMAYEITMSDDDRMALMQMVKEGKISTETAVSVVKQFEEEQRRRMEEDGKENFASIGPAGKKGTLKKKKGGSKPSKSQSATYTDSPRCNVCHTVMSPADYEQPVNQGTCDHQMASVCCRQRRVHSVSHIDYPGGTNSPSFSRALSCSPTRTHPPLNSPFPPGNYQYQSAPPPQPAPKMTTFGHVETLKERLTGNKGKSSSHPPKTSSQTSLLSSSSEQSMDCNLQLLPIKSDVVSTRNQDGGGDGGGSNSNMSTGSADYESSEKLGKPDVPSRTAAPRPPLLRQSSATTAMYNSAAHAGAFIGLARAKIDFTPPEGDTDSLPYKKGDIIHIMATTPGGHGRGAMRGVVGGFSLTNVEMLSMPQYNKPRRKPHKNSCKPKPRSVEDLMARIGLEQLTKVFIDNGFDTLEIFSEIDEGDLTTLGIIQPEQRAKLLTAAELLLDSDSADTSDGQIPPVVSERAAVPRGPMSEVITASLSPSVAVQPTVDSLSAKAGVSSRDSGCYASSEHLKKVSSRQHDGASPAGTVGPAKCLCRQCGKPRPPGGELSAEDQEVFSITVGSQQYPATTATAAGVTTTTTLTESQPSAPCTACAHIQPHSHSRCESKSSKQSLSSACTQLTSLSPEEEVGAYESRQSHAETHSHPHVHGHPAVTGQWESGCAQCAQEAALMTSQLAGKEATERATQQRLAYGYPYMGYSGYEGYPQYLECQTGAGMSLRSGQRTPGSVHYAPGSHYGSAAQHSHYAPSHYRSHYAAHNSYYGAPHHSQGVYYSSQSAHYYPGHHYAPQSPHGGASTHYRSAQSMHYGAGVSQSAQPHSPVTLSLSTSSSSSSQPGMSLKLNRSVSHESGSMYPACASPRAPDHASHKSSNRSPNRSLIPLVTTKLSAEGIILSDEPYSTPSGECGIPPLLVQRYAEELRLDVMSVALVLEQVRTLKLHALQRPSVPNELLAEECRKACNLQISSLAEFFISIGLPMYIPRILAGGINTVQDLLSVTDADIPRLTGADSYHVKRIGHAIQWVKAKLNSPTQSATTPSGSEGKGGSGSGSGGGGGSGASAKQLGSGSGIKDKV</sequence>
<dbReference type="SUPFAM" id="SSF50044">
    <property type="entry name" value="SH3-domain"/>
    <property type="match status" value="1"/>
</dbReference>
<dbReference type="SMART" id="SM00454">
    <property type="entry name" value="SAM"/>
    <property type="match status" value="2"/>
</dbReference>
<dbReference type="PROSITE" id="PS50105">
    <property type="entry name" value="SAM_DOMAIN"/>
    <property type="match status" value="1"/>
</dbReference>
<gene>
    <name evidence="3" type="ORF">V1264_016007</name>
</gene>
<dbReference type="PANTHER" id="PTHR12301">
    <property type="entry name" value="SAM-DOMAIN, SH3 AND NUCLEAR LOCALIZATION SIGNALS PROTEIN RELATED"/>
    <property type="match status" value="1"/>
</dbReference>
<feature type="region of interest" description="Disordered" evidence="1">
    <location>
        <begin position="1104"/>
        <end position="1150"/>
    </location>
</feature>
<dbReference type="PANTHER" id="PTHR12301:SF10">
    <property type="match status" value="1"/>
</dbReference>
<feature type="region of interest" description="Disordered" evidence="1">
    <location>
        <begin position="211"/>
        <end position="261"/>
    </location>
</feature>
<reference evidence="3 4" key="1">
    <citation type="submission" date="2024-02" db="EMBL/GenBank/DDBJ databases">
        <title>Chromosome-scale genome assembly of the rough periwinkle Littorina saxatilis.</title>
        <authorList>
            <person name="De Jode A."/>
            <person name="Faria R."/>
            <person name="Formenti G."/>
            <person name="Sims Y."/>
            <person name="Smith T.P."/>
            <person name="Tracey A."/>
            <person name="Wood J.M.D."/>
            <person name="Zagrodzka Z.B."/>
            <person name="Johannesson K."/>
            <person name="Butlin R.K."/>
            <person name="Leder E.H."/>
        </authorList>
    </citation>
    <scope>NUCLEOTIDE SEQUENCE [LARGE SCALE GENOMIC DNA]</scope>
    <source>
        <strain evidence="3">Snail1</strain>
        <tissue evidence="3">Muscle</tissue>
    </source>
</reference>
<feature type="region of interest" description="Disordered" evidence="1">
    <location>
        <begin position="123"/>
        <end position="166"/>
    </location>
</feature>
<protein>
    <recommendedName>
        <fullName evidence="2">SAM domain-containing protein</fullName>
    </recommendedName>
</protein>
<dbReference type="AlphaFoldDB" id="A0AAN9BNE2"/>
<evidence type="ECO:0000256" key="1">
    <source>
        <dbReference type="SAM" id="MobiDB-lite"/>
    </source>
</evidence>
<dbReference type="InterPro" id="IPR036028">
    <property type="entry name" value="SH3-like_dom_sf"/>
</dbReference>
<dbReference type="InterPro" id="IPR013761">
    <property type="entry name" value="SAM/pointed_sf"/>
</dbReference>
<comment type="caution">
    <text evidence="3">The sequence shown here is derived from an EMBL/GenBank/DDBJ whole genome shotgun (WGS) entry which is preliminary data.</text>
</comment>
<proteinExistence type="predicted"/>
<dbReference type="Proteomes" id="UP001374579">
    <property type="component" value="Unassembled WGS sequence"/>
</dbReference>
<name>A0AAN9BNE2_9CAEN</name>
<feature type="compositionally biased region" description="Polar residues" evidence="1">
    <location>
        <begin position="277"/>
        <end position="286"/>
    </location>
</feature>
<keyword evidence="4" id="KW-1185">Reference proteome</keyword>
<accession>A0AAN9BNE2</accession>
<evidence type="ECO:0000313" key="3">
    <source>
        <dbReference type="EMBL" id="KAK7108234.1"/>
    </source>
</evidence>
<feature type="region of interest" description="Disordered" evidence="1">
    <location>
        <begin position="587"/>
        <end position="607"/>
    </location>
</feature>
<dbReference type="InterPro" id="IPR058666">
    <property type="entry name" value="SASH1/NUB1_homeodomain"/>
</dbReference>
<feature type="compositionally biased region" description="Gly residues" evidence="1">
    <location>
        <begin position="1118"/>
        <end position="1134"/>
    </location>
</feature>
<feature type="region of interest" description="Disordered" evidence="1">
    <location>
        <begin position="273"/>
        <end position="301"/>
    </location>
</feature>
<evidence type="ECO:0000313" key="4">
    <source>
        <dbReference type="Proteomes" id="UP001374579"/>
    </source>
</evidence>
<feature type="region of interest" description="Disordered" evidence="1">
    <location>
        <begin position="316"/>
        <end position="363"/>
    </location>
</feature>
<dbReference type="Pfam" id="PF07647">
    <property type="entry name" value="SAM_2"/>
    <property type="match status" value="1"/>
</dbReference>
<feature type="compositionally biased region" description="Basic and acidic residues" evidence="1">
    <location>
        <begin position="588"/>
        <end position="599"/>
    </location>
</feature>
<evidence type="ECO:0000259" key="2">
    <source>
        <dbReference type="PROSITE" id="PS50105"/>
    </source>
</evidence>
<dbReference type="SUPFAM" id="SSF47769">
    <property type="entry name" value="SAM/Pointed domain"/>
    <property type="match status" value="2"/>
</dbReference>
<feature type="compositionally biased region" description="Low complexity" evidence="1">
    <location>
        <begin position="287"/>
        <end position="301"/>
    </location>
</feature>
<dbReference type="InterPro" id="IPR001660">
    <property type="entry name" value="SAM"/>
</dbReference>
<feature type="compositionally biased region" description="Polar residues" evidence="1">
    <location>
        <begin position="216"/>
        <end position="232"/>
    </location>
</feature>
<feature type="compositionally biased region" description="Polar residues" evidence="1">
    <location>
        <begin position="889"/>
        <end position="899"/>
    </location>
</feature>
<dbReference type="Pfam" id="PF26285">
    <property type="entry name" value="SASH1_Homeodomain"/>
    <property type="match status" value="1"/>
</dbReference>
<dbReference type="Gene3D" id="1.10.150.50">
    <property type="entry name" value="Transcription Factor, Ets-1"/>
    <property type="match status" value="2"/>
</dbReference>
<dbReference type="EMBL" id="JBAMIC010000004">
    <property type="protein sequence ID" value="KAK7108234.1"/>
    <property type="molecule type" value="Genomic_DNA"/>
</dbReference>
<organism evidence="3 4">
    <name type="scientific">Littorina saxatilis</name>
    <dbReference type="NCBI Taxonomy" id="31220"/>
    <lineage>
        <taxon>Eukaryota</taxon>
        <taxon>Metazoa</taxon>
        <taxon>Spiralia</taxon>
        <taxon>Lophotrochozoa</taxon>
        <taxon>Mollusca</taxon>
        <taxon>Gastropoda</taxon>
        <taxon>Caenogastropoda</taxon>
        <taxon>Littorinimorpha</taxon>
        <taxon>Littorinoidea</taxon>
        <taxon>Littorinidae</taxon>
        <taxon>Littorina</taxon>
    </lineage>
</organism>